<accession>A0A6H5G2S5</accession>
<reference evidence="2 3" key="1">
    <citation type="submission" date="2020-02" db="EMBL/GenBank/DDBJ databases">
        <authorList>
            <person name="Ferguson B K."/>
        </authorList>
    </citation>
    <scope>NUCLEOTIDE SEQUENCE [LARGE SCALE GENOMIC DNA]</scope>
</reference>
<dbReference type="Proteomes" id="UP000479000">
    <property type="component" value="Unassembled WGS sequence"/>
</dbReference>
<keyword evidence="3" id="KW-1185">Reference proteome</keyword>
<name>A0A6H5G2S5_9HEMI</name>
<feature type="region of interest" description="Disordered" evidence="1">
    <location>
        <begin position="26"/>
        <end position="53"/>
    </location>
</feature>
<dbReference type="AlphaFoldDB" id="A0A6H5G2S5"/>
<proteinExistence type="predicted"/>
<evidence type="ECO:0000313" key="3">
    <source>
        <dbReference type="Proteomes" id="UP000479000"/>
    </source>
</evidence>
<gene>
    <name evidence="2" type="ORF">NTEN_LOCUS3381</name>
</gene>
<feature type="non-terminal residue" evidence="2">
    <location>
        <position position="73"/>
    </location>
</feature>
<organism evidence="2 3">
    <name type="scientific">Nesidiocoris tenuis</name>
    <dbReference type="NCBI Taxonomy" id="355587"/>
    <lineage>
        <taxon>Eukaryota</taxon>
        <taxon>Metazoa</taxon>
        <taxon>Ecdysozoa</taxon>
        <taxon>Arthropoda</taxon>
        <taxon>Hexapoda</taxon>
        <taxon>Insecta</taxon>
        <taxon>Pterygota</taxon>
        <taxon>Neoptera</taxon>
        <taxon>Paraneoptera</taxon>
        <taxon>Hemiptera</taxon>
        <taxon>Heteroptera</taxon>
        <taxon>Panheteroptera</taxon>
        <taxon>Cimicomorpha</taxon>
        <taxon>Miridae</taxon>
        <taxon>Dicyphina</taxon>
        <taxon>Nesidiocoris</taxon>
    </lineage>
</organism>
<dbReference type="EMBL" id="CADCXU010005320">
    <property type="protein sequence ID" value="CAA9997024.1"/>
    <property type="molecule type" value="Genomic_DNA"/>
</dbReference>
<sequence length="73" mass="8235">MFCVTSRSCVAVDTQFGQYCGHMYSSDSAGKSHDIRSNNKQKRRNRFTSRSDNIEPEALPLAFAQYLLAHPHG</sequence>
<evidence type="ECO:0000313" key="2">
    <source>
        <dbReference type="EMBL" id="CAA9997024.1"/>
    </source>
</evidence>
<protein>
    <submittedName>
        <fullName evidence="2">Uncharacterized protein</fullName>
    </submittedName>
</protein>
<evidence type="ECO:0000256" key="1">
    <source>
        <dbReference type="SAM" id="MobiDB-lite"/>
    </source>
</evidence>